<protein>
    <recommendedName>
        <fullName evidence="2">Transposase IS701-like DDE domain-containing protein</fullName>
    </recommendedName>
</protein>
<evidence type="ECO:0000259" key="2">
    <source>
        <dbReference type="Pfam" id="PF13546"/>
    </source>
</evidence>
<name>A0A9W6SAB9_9ACTN</name>
<dbReference type="SUPFAM" id="SSF53098">
    <property type="entry name" value="Ribonuclease H-like"/>
    <property type="match status" value="1"/>
</dbReference>
<comment type="caution">
    <text evidence="3">The sequence shown here is derived from an EMBL/GenBank/DDBJ whole genome shotgun (WGS) entry which is preliminary data.</text>
</comment>
<reference evidence="3" key="1">
    <citation type="submission" date="2023-03" db="EMBL/GenBank/DDBJ databases">
        <title>Actinoallomurus iriomotensis NBRC 103684.</title>
        <authorList>
            <person name="Ichikawa N."/>
            <person name="Sato H."/>
            <person name="Tonouchi N."/>
        </authorList>
    </citation>
    <scope>NUCLEOTIDE SEQUENCE</scope>
    <source>
        <strain evidence="3">NBRC 103684</strain>
    </source>
</reference>
<evidence type="ECO:0000313" key="3">
    <source>
        <dbReference type="EMBL" id="GLY89968.1"/>
    </source>
</evidence>
<organism evidence="3 4">
    <name type="scientific">Actinoallomurus iriomotensis</name>
    <dbReference type="NCBI Taxonomy" id="478107"/>
    <lineage>
        <taxon>Bacteria</taxon>
        <taxon>Bacillati</taxon>
        <taxon>Actinomycetota</taxon>
        <taxon>Actinomycetes</taxon>
        <taxon>Streptosporangiales</taxon>
        <taxon>Thermomonosporaceae</taxon>
        <taxon>Actinoallomurus</taxon>
    </lineage>
</organism>
<evidence type="ECO:0000256" key="1">
    <source>
        <dbReference type="SAM" id="MobiDB-lite"/>
    </source>
</evidence>
<keyword evidence="4" id="KW-1185">Reference proteome</keyword>
<evidence type="ECO:0000313" key="4">
    <source>
        <dbReference type="Proteomes" id="UP001165074"/>
    </source>
</evidence>
<gene>
    <name evidence="3" type="ORF">Airi02_078970</name>
</gene>
<sequence length="137" mass="15026">MSSLERKNGWSLAEFAGDARPDGMQRLLNHARWDADLVRNALRRQVGERIGSLSGVLVVDDTGFEKKGRRSARVQRQYTGAAGKITNCQIGVFFAVMSNPVESVRSQGERPARSRSQHTGGSRCPSPPPPPPFPPSR</sequence>
<dbReference type="InterPro" id="IPR038721">
    <property type="entry name" value="IS701-like_DDE_dom"/>
</dbReference>
<dbReference type="PANTHER" id="PTHR33627:SF1">
    <property type="entry name" value="TRANSPOSASE"/>
    <property type="match status" value="1"/>
</dbReference>
<accession>A0A9W6SAB9</accession>
<proteinExistence type="predicted"/>
<feature type="compositionally biased region" description="Pro residues" evidence="1">
    <location>
        <begin position="125"/>
        <end position="137"/>
    </location>
</feature>
<dbReference type="Proteomes" id="UP001165074">
    <property type="component" value="Unassembled WGS sequence"/>
</dbReference>
<dbReference type="InterPro" id="IPR039365">
    <property type="entry name" value="IS701-like"/>
</dbReference>
<dbReference type="PANTHER" id="PTHR33627">
    <property type="entry name" value="TRANSPOSASE"/>
    <property type="match status" value="1"/>
</dbReference>
<dbReference type="Pfam" id="PF13546">
    <property type="entry name" value="DDE_5"/>
    <property type="match status" value="1"/>
</dbReference>
<feature type="domain" description="Transposase IS701-like DDE" evidence="2">
    <location>
        <begin position="2"/>
        <end position="100"/>
    </location>
</feature>
<dbReference type="AlphaFoldDB" id="A0A9W6SAB9"/>
<dbReference type="EMBL" id="BSTK01000015">
    <property type="protein sequence ID" value="GLY89968.1"/>
    <property type="molecule type" value="Genomic_DNA"/>
</dbReference>
<feature type="region of interest" description="Disordered" evidence="1">
    <location>
        <begin position="102"/>
        <end position="137"/>
    </location>
</feature>
<dbReference type="InterPro" id="IPR012337">
    <property type="entry name" value="RNaseH-like_sf"/>
</dbReference>